<feature type="compositionally biased region" description="Basic and acidic residues" evidence="1">
    <location>
        <begin position="21"/>
        <end position="33"/>
    </location>
</feature>
<evidence type="ECO:0000313" key="2">
    <source>
        <dbReference type="EMBL" id="MBB5433308.1"/>
    </source>
</evidence>
<proteinExistence type="predicted"/>
<feature type="region of interest" description="Disordered" evidence="1">
    <location>
        <begin position="1"/>
        <end position="33"/>
    </location>
</feature>
<dbReference type="Proteomes" id="UP000572635">
    <property type="component" value="Unassembled WGS sequence"/>
</dbReference>
<dbReference type="AlphaFoldDB" id="A0A7W8QP37"/>
<reference evidence="2 3" key="1">
    <citation type="submission" date="2020-08" db="EMBL/GenBank/DDBJ databases">
        <title>Sequencing the genomes of 1000 actinobacteria strains.</title>
        <authorList>
            <person name="Klenk H.-P."/>
        </authorList>
    </citation>
    <scope>NUCLEOTIDE SEQUENCE [LARGE SCALE GENOMIC DNA]</scope>
    <source>
        <strain evidence="2 3">DSM 44551</strain>
    </source>
</reference>
<evidence type="ECO:0000256" key="1">
    <source>
        <dbReference type="SAM" id="MobiDB-lite"/>
    </source>
</evidence>
<dbReference type="RefSeq" id="WP_221331593.1">
    <property type="nucleotide sequence ID" value="NZ_BAAAJD010000138.1"/>
</dbReference>
<organism evidence="2 3">
    <name type="scientific">Nocardiopsis composta</name>
    <dbReference type="NCBI Taxonomy" id="157465"/>
    <lineage>
        <taxon>Bacteria</taxon>
        <taxon>Bacillati</taxon>
        <taxon>Actinomycetota</taxon>
        <taxon>Actinomycetes</taxon>
        <taxon>Streptosporangiales</taxon>
        <taxon>Nocardiopsidaceae</taxon>
        <taxon>Nocardiopsis</taxon>
    </lineage>
</organism>
<evidence type="ECO:0000313" key="3">
    <source>
        <dbReference type="Proteomes" id="UP000572635"/>
    </source>
</evidence>
<gene>
    <name evidence="2" type="ORF">HDA36_003392</name>
</gene>
<accession>A0A7W8QP37</accession>
<dbReference type="EMBL" id="JACHDB010000001">
    <property type="protein sequence ID" value="MBB5433308.1"/>
    <property type="molecule type" value="Genomic_DNA"/>
</dbReference>
<comment type="caution">
    <text evidence="2">The sequence shown here is derived from an EMBL/GenBank/DDBJ whole genome shotgun (WGS) entry which is preliminary data.</text>
</comment>
<feature type="compositionally biased region" description="Basic and acidic residues" evidence="1">
    <location>
        <begin position="1"/>
        <end position="14"/>
    </location>
</feature>
<sequence length="55" mass="6058">MAAEAVGREPRGRILDGYLADQERRNGPVSDRARQWAEEIFDRAFGQEGGRPAAG</sequence>
<protein>
    <submittedName>
        <fullName evidence="2">Uncharacterized protein</fullName>
    </submittedName>
</protein>
<keyword evidence="3" id="KW-1185">Reference proteome</keyword>
<name>A0A7W8QP37_9ACTN</name>